<gene>
    <name evidence="2" type="ORF">Cflav_PD3127</name>
</gene>
<feature type="transmembrane region" description="Helical" evidence="1">
    <location>
        <begin position="7"/>
        <end position="25"/>
    </location>
</feature>
<keyword evidence="1" id="KW-0812">Transmembrane</keyword>
<reference evidence="2 3" key="1">
    <citation type="journal article" date="2011" name="J. Bacteriol.">
        <title>Genome sequence of 'Pedosphaera parvula' Ellin514, an aerobic Verrucomicrobial isolate from pasture soil.</title>
        <authorList>
            <person name="Kant R."/>
            <person name="van Passel M.W."/>
            <person name="Sangwan P."/>
            <person name="Palva A."/>
            <person name="Lucas S."/>
            <person name="Copeland A."/>
            <person name="Lapidus A."/>
            <person name="Glavina Del Rio T."/>
            <person name="Dalin E."/>
            <person name="Tice H."/>
            <person name="Bruce D."/>
            <person name="Goodwin L."/>
            <person name="Pitluck S."/>
            <person name="Chertkov O."/>
            <person name="Larimer F.W."/>
            <person name="Land M.L."/>
            <person name="Hauser L."/>
            <person name="Brettin T.S."/>
            <person name="Detter J.C."/>
            <person name="Han S."/>
            <person name="de Vos W.M."/>
            <person name="Janssen P.H."/>
            <person name="Smidt H."/>
        </authorList>
    </citation>
    <scope>NUCLEOTIDE SEQUENCE [LARGE SCALE GENOMIC DNA]</scope>
    <source>
        <strain evidence="2 3">Ellin514</strain>
    </source>
</reference>
<dbReference type="EMBL" id="ABOX02000020">
    <property type="protein sequence ID" value="EEF60068.1"/>
    <property type="molecule type" value="Genomic_DNA"/>
</dbReference>
<feature type="transmembrane region" description="Helical" evidence="1">
    <location>
        <begin position="74"/>
        <end position="93"/>
    </location>
</feature>
<evidence type="ECO:0008006" key="4">
    <source>
        <dbReference type="Google" id="ProtNLM"/>
    </source>
</evidence>
<proteinExistence type="predicted"/>
<keyword evidence="1" id="KW-0472">Membrane</keyword>
<organism evidence="2 3">
    <name type="scientific">Pedosphaera parvula (strain Ellin514)</name>
    <dbReference type="NCBI Taxonomy" id="320771"/>
    <lineage>
        <taxon>Bacteria</taxon>
        <taxon>Pseudomonadati</taxon>
        <taxon>Verrucomicrobiota</taxon>
        <taxon>Pedosphaerae</taxon>
        <taxon>Pedosphaerales</taxon>
        <taxon>Pedosphaeraceae</taxon>
        <taxon>Pedosphaera</taxon>
    </lineage>
</organism>
<evidence type="ECO:0000256" key="1">
    <source>
        <dbReference type="SAM" id="Phobius"/>
    </source>
</evidence>
<keyword evidence="1" id="KW-1133">Transmembrane helix</keyword>
<accession>B9XJ30</accession>
<comment type="caution">
    <text evidence="2">The sequence shown here is derived from an EMBL/GenBank/DDBJ whole genome shotgun (WGS) entry which is preliminary data.</text>
</comment>
<evidence type="ECO:0000313" key="3">
    <source>
        <dbReference type="Proteomes" id="UP000003688"/>
    </source>
</evidence>
<keyword evidence="3" id="KW-1185">Reference proteome</keyword>
<name>B9XJ30_PEDPL</name>
<feature type="transmembrane region" description="Helical" evidence="1">
    <location>
        <begin position="45"/>
        <end position="67"/>
    </location>
</feature>
<sequence precursor="true">MKLASNIAGILLGLVFNVVAFNYFFHFFPMPAPPADSPPGHFLGAMIPTGYFAFVKLLEIAGGVLVAIPRTRALGLLTLGPIVVNILCFHIFLVKGAGLIPMPSLVALLSLFLLWTSRGAFSAMLLAPRESRRLEENVRSA</sequence>
<dbReference type="Proteomes" id="UP000003688">
    <property type="component" value="Unassembled WGS sequence"/>
</dbReference>
<evidence type="ECO:0000313" key="2">
    <source>
        <dbReference type="EMBL" id="EEF60068.1"/>
    </source>
</evidence>
<dbReference type="OrthoDB" id="195046at2"/>
<protein>
    <recommendedName>
        <fullName evidence="4">DoxX family protein</fullName>
    </recommendedName>
</protein>
<feature type="transmembrane region" description="Helical" evidence="1">
    <location>
        <begin position="105"/>
        <end position="127"/>
    </location>
</feature>
<dbReference type="AlphaFoldDB" id="B9XJ30"/>
<dbReference type="STRING" id="320771.Cflav_PD3127"/>
<dbReference type="RefSeq" id="WP_007415823.1">
    <property type="nucleotide sequence ID" value="NZ_ABOX02000020.1"/>
</dbReference>